<name>A0A0G1BY72_9BACT</name>
<comment type="caution">
    <text evidence="5">The sequence shown here is derived from an EMBL/GenBank/DDBJ whole genome shotgun (WGS) entry which is preliminary data.</text>
</comment>
<dbReference type="PRINTS" id="PR00061">
    <property type="entry name" value="RIBOSOMALL19"/>
</dbReference>
<dbReference type="SUPFAM" id="SSF50104">
    <property type="entry name" value="Translation proteins SH3-like domain"/>
    <property type="match status" value="1"/>
</dbReference>
<evidence type="ECO:0000256" key="1">
    <source>
        <dbReference type="ARBA" id="ARBA00005781"/>
    </source>
</evidence>
<dbReference type="EMBL" id="LCCW01000016">
    <property type="protein sequence ID" value="KKS42368.1"/>
    <property type="molecule type" value="Genomic_DNA"/>
</dbReference>
<keyword evidence="2 5" id="KW-0689">Ribosomal protein</keyword>
<dbReference type="InterPro" id="IPR038657">
    <property type="entry name" value="Ribosomal_bL19_sf"/>
</dbReference>
<protein>
    <recommendedName>
        <fullName evidence="4">50S ribosomal protein L19</fullName>
    </recommendedName>
</protein>
<sequence>MLEEIKITEENAASAAKSSSKTEELRAGMTVKVYERINDIDAKGKERTRIQVFEGIILSIRKPKTASGSILVRKISHNNIGVEKIFPLKSPLIDKIEVTKEIKTRRAKLYFLPDYKKRLKTRKIK</sequence>
<keyword evidence="3 4" id="KW-0687">Ribonucleoprotein</keyword>
<dbReference type="PANTHER" id="PTHR15680:SF9">
    <property type="entry name" value="LARGE RIBOSOMAL SUBUNIT PROTEIN BL19M"/>
    <property type="match status" value="1"/>
</dbReference>
<organism evidence="5 6">
    <name type="scientific">Candidatus Kuenenbacteria bacterium GW2011_GWA2_42_15</name>
    <dbReference type="NCBI Taxonomy" id="1618677"/>
    <lineage>
        <taxon>Bacteria</taxon>
        <taxon>Candidatus Kueneniibacteriota</taxon>
    </lineage>
</organism>
<dbReference type="InterPro" id="IPR008991">
    <property type="entry name" value="Translation_prot_SH3-like_sf"/>
</dbReference>
<dbReference type="Proteomes" id="UP000034516">
    <property type="component" value="Unassembled WGS sequence"/>
</dbReference>
<dbReference type="PANTHER" id="PTHR15680">
    <property type="entry name" value="RIBOSOMAL PROTEIN L19"/>
    <property type="match status" value="1"/>
</dbReference>
<comment type="similarity">
    <text evidence="1 4">Belongs to the bacterial ribosomal protein bL19 family.</text>
</comment>
<dbReference type="GO" id="GO:0003735">
    <property type="term" value="F:structural constituent of ribosome"/>
    <property type="evidence" value="ECO:0007669"/>
    <property type="project" value="InterPro"/>
</dbReference>
<dbReference type="GO" id="GO:0022625">
    <property type="term" value="C:cytosolic large ribosomal subunit"/>
    <property type="evidence" value="ECO:0007669"/>
    <property type="project" value="TreeGrafter"/>
</dbReference>
<dbReference type="GO" id="GO:0006412">
    <property type="term" value="P:translation"/>
    <property type="evidence" value="ECO:0007669"/>
    <property type="project" value="InterPro"/>
</dbReference>
<reference evidence="5 6" key="1">
    <citation type="journal article" date="2015" name="Nature">
        <title>rRNA introns, odd ribosomes, and small enigmatic genomes across a large radiation of phyla.</title>
        <authorList>
            <person name="Brown C.T."/>
            <person name="Hug L.A."/>
            <person name="Thomas B.C."/>
            <person name="Sharon I."/>
            <person name="Castelle C.J."/>
            <person name="Singh A."/>
            <person name="Wilkins M.J."/>
            <person name="Williams K.H."/>
            <person name="Banfield J.F."/>
        </authorList>
    </citation>
    <scope>NUCLEOTIDE SEQUENCE [LARGE SCALE GENOMIC DNA]</scope>
</reference>
<accession>A0A0G1BY72</accession>
<evidence type="ECO:0000256" key="2">
    <source>
        <dbReference type="ARBA" id="ARBA00022980"/>
    </source>
</evidence>
<dbReference type="Gene3D" id="2.30.30.790">
    <property type="match status" value="1"/>
</dbReference>
<evidence type="ECO:0000313" key="5">
    <source>
        <dbReference type="EMBL" id="KKS42368.1"/>
    </source>
</evidence>
<dbReference type="Pfam" id="PF01245">
    <property type="entry name" value="Ribosomal_L19"/>
    <property type="match status" value="1"/>
</dbReference>
<evidence type="ECO:0000256" key="4">
    <source>
        <dbReference type="RuleBase" id="RU000559"/>
    </source>
</evidence>
<gene>
    <name evidence="5" type="ORF">UV02_C0016G0002</name>
</gene>
<dbReference type="AlphaFoldDB" id="A0A0G1BY72"/>
<dbReference type="InterPro" id="IPR001857">
    <property type="entry name" value="Ribosomal_bL19"/>
</dbReference>
<proteinExistence type="inferred from homology"/>
<comment type="function">
    <text evidence="4">This protein is located at the 30S-50S ribosomal subunit interface and may play a role in the structure and function of the aminoacyl-tRNA binding site.</text>
</comment>
<dbReference type="PATRIC" id="fig|1618677.3.peg.322"/>
<evidence type="ECO:0000256" key="3">
    <source>
        <dbReference type="ARBA" id="ARBA00023274"/>
    </source>
</evidence>
<evidence type="ECO:0000313" key="6">
    <source>
        <dbReference type="Proteomes" id="UP000034516"/>
    </source>
</evidence>